<feature type="transmembrane region" description="Helical" evidence="9">
    <location>
        <begin position="25"/>
        <end position="42"/>
    </location>
</feature>
<keyword evidence="5 9" id="KW-0812">Transmembrane</keyword>
<evidence type="ECO:0000256" key="6">
    <source>
        <dbReference type="ARBA" id="ARBA00022967"/>
    </source>
</evidence>
<dbReference type="EMBL" id="NMQW01000020">
    <property type="protein sequence ID" value="OXM85608.1"/>
    <property type="molecule type" value="Genomic_DNA"/>
</dbReference>
<evidence type="ECO:0000256" key="9">
    <source>
        <dbReference type="SAM" id="Phobius"/>
    </source>
</evidence>
<keyword evidence="6" id="KW-1278">Translocase</keyword>
<evidence type="ECO:0000256" key="7">
    <source>
        <dbReference type="ARBA" id="ARBA00022989"/>
    </source>
</evidence>
<accession>A0A229UQA3</accession>
<protein>
    <recommendedName>
        <fullName evidence="12">RnfABCDGE type electron transport complex subunit D</fullName>
    </recommendedName>
</protein>
<dbReference type="GO" id="GO:0055085">
    <property type="term" value="P:transmembrane transport"/>
    <property type="evidence" value="ECO:0007669"/>
    <property type="project" value="InterPro"/>
</dbReference>
<evidence type="ECO:0000256" key="8">
    <source>
        <dbReference type="ARBA" id="ARBA00023136"/>
    </source>
</evidence>
<keyword evidence="8 9" id="KW-0472">Membrane</keyword>
<dbReference type="Proteomes" id="UP000215509">
    <property type="component" value="Unassembled WGS sequence"/>
</dbReference>
<evidence type="ECO:0000313" key="11">
    <source>
        <dbReference type="Proteomes" id="UP000215509"/>
    </source>
</evidence>
<keyword evidence="4" id="KW-0288">FMN</keyword>
<organism evidence="10 11">
    <name type="scientific">Paenibacillus rigui</name>
    <dbReference type="NCBI Taxonomy" id="554312"/>
    <lineage>
        <taxon>Bacteria</taxon>
        <taxon>Bacillati</taxon>
        <taxon>Bacillota</taxon>
        <taxon>Bacilli</taxon>
        <taxon>Bacillales</taxon>
        <taxon>Paenibacillaceae</taxon>
        <taxon>Paenibacillus</taxon>
    </lineage>
</organism>
<dbReference type="InterPro" id="IPR004338">
    <property type="entry name" value="NqrB/RnfD"/>
</dbReference>
<keyword evidence="3" id="KW-0285">Flavoprotein</keyword>
<gene>
    <name evidence="10" type="ORF">CF651_14580</name>
</gene>
<reference evidence="10 11" key="1">
    <citation type="submission" date="2017-07" db="EMBL/GenBank/DDBJ databases">
        <title>Genome sequencing and assembly of Paenibacillus rigui.</title>
        <authorList>
            <person name="Mayilraj S."/>
        </authorList>
    </citation>
    <scope>NUCLEOTIDE SEQUENCE [LARGE SCALE GENOMIC DNA]</scope>
    <source>
        <strain evidence="10 11">JCM 16352</strain>
    </source>
</reference>
<dbReference type="OrthoDB" id="260854at2"/>
<sequence length="282" mass="31045">MIQTERQAKPKTTVKKVNVWKTPKMTVILFLVLLMGIAAAYSGTYRGLLSTTVSVAAAVIVDLAAGRIQRIKSRFPDGAIITGLIVALVLSYSEPWYIEAITSVFAIASKHLLRVSRKPFFNPAAFGLLLTILIFGSGEDWWGSLADMPLWCLAIVGIGGYWIARKTNKFPQVFSFLGTYFAILLVLGLLHTGQIIELYQAPFVNAILFLSFIMVTDPPTSPPKVSGQIWFGMLAALFSIAWNFYYGGTSFLLVGLLCTNLLHILLYAADRNKKPSSSRITV</sequence>
<evidence type="ECO:0000313" key="10">
    <source>
        <dbReference type="EMBL" id="OXM85608.1"/>
    </source>
</evidence>
<dbReference type="AlphaFoldDB" id="A0A229UQA3"/>
<evidence type="ECO:0000256" key="4">
    <source>
        <dbReference type="ARBA" id="ARBA00022643"/>
    </source>
</evidence>
<feature type="transmembrane region" description="Helical" evidence="9">
    <location>
        <begin position="173"/>
        <end position="192"/>
    </location>
</feature>
<dbReference type="RefSeq" id="WP_094015599.1">
    <property type="nucleotide sequence ID" value="NZ_NMQW01000020.1"/>
</dbReference>
<keyword evidence="7 9" id="KW-1133">Transmembrane helix</keyword>
<dbReference type="GO" id="GO:0005886">
    <property type="term" value="C:plasma membrane"/>
    <property type="evidence" value="ECO:0007669"/>
    <property type="project" value="TreeGrafter"/>
</dbReference>
<evidence type="ECO:0008006" key="12">
    <source>
        <dbReference type="Google" id="ProtNLM"/>
    </source>
</evidence>
<comment type="caution">
    <text evidence="10">The sequence shown here is derived from an EMBL/GenBank/DDBJ whole genome shotgun (WGS) entry which is preliminary data.</text>
</comment>
<proteinExistence type="predicted"/>
<evidence type="ECO:0000256" key="2">
    <source>
        <dbReference type="ARBA" id="ARBA00022553"/>
    </source>
</evidence>
<evidence type="ECO:0000256" key="1">
    <source>
        <dbReference type="ARBA" id="ARBA00022448"/>
    </source>
</evidence>
<feature type="transmembrane region" description="Helical" evidence="9">
    <location>
        <begin position="73"/>
        <end position="90"/>
    </location>
</feature>
<evidence type="ECO:0000256" key="3">
    <source>
        <dbReference type="ARBA" id="ARBA00022630"/>
    </source>
</evidence>
<dbReference type="Pfam" id="PF03116">
    <property type="entry name" value="NQR2_RnfD_RnfE"/>
    <property type="match status" value="1"/>
</dbReference>
<dbReference type="PANTHER" id="PTHR30578:SF0">
    <property type="entry name" value="ION-TRANSLOCATING OXIDOREDUCTASE COMPLEX SUBUNIT D"/>
    <property type="match status" value="1"/>
</dbReference>
<feature type="transmembrane region" description="Helical" evidence="9">
    <location>
        <begin position="251"/>
        <end position="269"/>
    </location>
</feature>
<keyword evidence="2" id="KW-0597">Phosphoprotein</keyword>
<feature type="transmembrane region" description="Helical" evidence="9">
    <location>
        <begin position="120"/>
        <end position="136"/>
    </location>
</feature>
<keyword evidence="1" id="KW-0813">Transport</keyword>
<dbReference type="PANTHER" id="PTHR30578">
    <property type="entry name" value="ELECTRON TRANSPORT COMPLEX PROTEIN RNFD"/>
    <property type="match status" value="1"/>
</dbReference>
<name>A0A229UQA3_9BACL</name>
<keyword evidence="11" id="KW-1185">Reference proteome</keyword>
<feature type="transmembrane region" description="Helical" evidence="9">
    <location>
        <begin position="148"/>
        <end position="164"/>
    </location>
</feature>
<evidence type="ECO:0000256" key="5">
    <source>
        <dbReference type="ARBA" id="ARBA00022692"/>
    </source>
</evidence>